<feature type="compositionally biased region" description="Low complexity" evidence="2">
    <location>
        <begin position="126"/>
        <end position="135"/>
    </location>
</feature>
<feature type="region of interest" description="Disordered" evidence="2">
    <location>
        <begin position="360"/>
        <end position="397"/>
    </location>
</feature>
<feature type="region of interest" description="Disordered" evidence="2">
    <location>
        <begin position="593"/>
        <end position="639"/>
    </location>
</feature>
<gene>
    <name evidence="3" type="ORF">C7999DRAFT_40706</name>
</gene>
<accession>A0AAN7CU49</accession>
<keyword evidence="1" id="KW-0175">Coiled coil</keyword>
<evidence type="ECO:0000313" key="3">
    <source>
        <dbReference type="EMBL" id="KAK4248076.1"/>
    </source>
</evidence>
<feature type="region of interest" description="Disordered" evidence="2">
    <location>
        <begin position="1"/>
        <end position="234"/>
    </location>
</feature>
<feature type="compositionally biased region" description="Basic and acidic residues" evidence="2">
    <location>
        <begin position="51"/>
        <end position="67"/>
    </location>
</feature>
<evidence type="ECO:0000256" key="2">
    <source>
        <dbReference type="SAM" id="MobiDB-lite"/>
    </source>
</evidence>
<dbReference type="EMBL" id="MU857643">
    <property type="protein sequence ID" value="KAK4248076.1"/>
    <property type="molecule type" value="Genomic_DNA"/>
</dbReference>
<feature type="compositionally biased region" description="Acidic residues" evidence="2">
    <location>
        <begin position="604"/>
        <end position="630"/>
    </location>
</feature>
<feature type="compositionally biased region" description="Basic and acidic residues" evidence="2">
    <location>
        <begin position="264"/>
        <end position="276"/>
    </location>
</feature>
<feature type="compositionally biased region" description="Low complexity" evidence="2">
    <location>
        <begin position="33"/>
        <end position="50"/>
    </location>
</feature>
<feature type="compositionally biased region" description="Basic residues" evidence="2">
    <location>
        <begin position="1"/>
        <end position="12"/>
    </location>
</feature>
<feature type="compositionally biased region" description="Basic residues" evidence="2">
    <location>
        <begin position="201"/>
        <end position="210"/>
    </location>
</feature>
<dbReference type="AlphaFoldDB" id="A0AAN7CU49"/>
<keyword evidence="4" id="KW-1185">Reference proteome</keyword>
<evidence type="ECO:0000313" key="4">
    <source>
        <dbReference type="Proteomes" id="UP001303647"/>
    </source>
</evidence>
<organism evidence="3 4">
    <name type="scientific">Corynascus novoguineensis</name>
    <dbReference type="NCBI Taxonomy" id="1126955"/>
    <lineage>
        <taxon>Eukaryota</taxon>
        <taxon>Fungi</taxon>
        <taxon>Dikarya</taxon>
        <taxon>Ascomycota</taxon>
        <taxon>Pezizomycotina</taxon>
        <taxon>Sordariomycetes</taxon>
        <taxon>Sordariomycetidae</taxon>
        <taxon>Sordariales</taxon>
        <taxon>Chaetomiaceae</taxon>
        <taxon>Corynascus</taxon>
    </lineage>
</organism>
<dbReference type="Proteomes" id="UP001303647">
    <property type="component" value="Unassembled WGS sequence"/>
</dbReference>
<name>A0AAN7CU49_9PEZI</name>
<reference evidence="3" key="1">
    <citation type="journal article" date="2023" name="Mol. Phylogenet. Evol.">
        <title>Genome-scale phylogeny and comparative genomics of the fungal order Sordariales.</title>
        <authorList>
            <person name="Hensen N."/>
            <person name="Bonometti L."/>
            <person name="Westerberg I."/>
            <person name="Brannstrom I.O."/>
            <person name="Guillou S."/>
            <person name="Cros-Aarteil S."/>
            <person name="Calhoun S."/>
            <person name="Haridas S."/>
            <person name="Kuo A."/>
            <person name="Mondo S."/>
            <person name="Pangilinan J."/>
            <person name="Riley R."/>
            <person name="LaButti K."/>
            <person name="Andreopoulos B."/>
            <person name="Lipzen A."/>
            <person name="Chen C."/>
            <person name="Yan M."/>
            <person name="Daum C."/>
            <person name="Ng V."/>
            <person name="Clum A."/>
            <person name="Steindorff A."/>
            <person name="Ohm R.A."/>
            <person name="Martin F."/>
            <person name="Silar P."/>
            <person name="Natvig D.O."/>
            <person name="Lalanne C."/>
            <person name="Gautier V."/>
            <person name="Ament-Velasquez S.L."/>
            <person name="Kruys A."/>
            <person name="Hutchinson M.I."/>
            <person name="Powell A.J."/>
            <person name="Barry K."/>
            <person name="Miller A.N."/>
            <person name="Grigoriev I.V."/>
            <person name="Debuchy R."/>
            <person name="Gladieux P."/>
            <person name="Hiltunen Thoren M."/>
            <person name="Johannesson H."/>
        </authorList>
    </citation>
    <scope>NUCLEOTIDE SEQUENCE</scope>
    <source>
        <strain evidence="3">CBS 359.72</strain>
    </source>
</reference>
<feature type="region of interest" description="Disordered" evidence="2">
    <location>
        <begin position="255"/>
        <end position="276"/>
    </location>
</feature>
<sequence length="741" mass="80378">MDSPAPKRRRTSPRNAVPVNLEAQSTTPRDAPPRSGSSPSRPSFASPTRATLERYNPDILRRRESQPKRLRSSPDVHPSASRPATPDSTGSLTRAMRTQLELRSATRDDGGIAASEGGSILRSPARRLGPSRTPTRPTPRPLPPPAPEEDDELLRVISTRLQPGIPPGVIPEVAAPEPELPPTPEHPDPVVSTPPSGIHKTPSRRPKRNRALAEKHKSSSPLKQPPLRHPDLFANGTLPLALQGKNVQAAIVPTEPTPSTAESRGLKPADPDADKKKLRDSLLAEISQLERDLDVAGKENERIRQARLSRLETPPPTNGDEILDVLARHVLPPGANPPTKPDPIEDWLASALNPIAFLPFSKPSASGEPPALPAPYQHTQAEQHDDDDENLPPPVSHHPLPMTATEALPYLQAFFPLTFTWHVSPLPPRAPFEGSSTSSSGTREPPLLQHHSIAASSASPRRGLFAARIEMTVDTGTMAIVSLAVPRLDPAAEAELRPFIDKVVGGGADEGHDATGFGGVAGKADLPRSSSSGLHNNVSVLTWAMGEWLRVAVQRAKVWIVLEREVCAGKEALREMVSRMRAGKAGGRKKKRRRRKRWVGRVEDDGEDEEEEEEEEEGEQDGASDGEEGGGDSVDGMDKYHTTDLLPYMGRTCMDLEIPVLMGGGKGEPSMLRVQWRIGFDWTGEAQSELGVLVGLPGKWHKHDERGHLSGLPKLFDELIQGGEEPLHAVRTVVCLLAGEQ</sequence>
<feature type="coiled-coil region" evidence="1">
    <location>
        <begin position="279"/>
        <end position="306"/>
    </location>
</feature>
<reference evidence="3" key="2">
    <citation type="submission" date="2023-05" db="EMBL/GenBank/DDBJ databases">
        <authorList>
            <consortium name="Lawrence Berkeley National Laboratory"/>
            <person name="Steindorff A."/>
            <person name="Hensen N."/>
            <person name="Bonometti L."/>
            <person name="Westerberg I."/>
            <person name="Brannstrom I.O."/>
            <person name="Guillou S."/>
            <person name="Cros-Aarteil S."/>
            <person name="Calhoun S."/>
            <person name="Haridas S."/>
            <person name="Kuo A."/>
            <person name="Mondo S."/>
            <person name="Pangilinan J."/>
            <person name="Riley R."/>
            <person name="Labutti K."/>
            <person name="Andreopoulos B."/>
            <person name="Lipzen A."/>
            <person name="Chen C."/>
            <person name="Yanf M."/>
            <person name="Daum C."/>
            <person name="Ng V."/>
            <person name="Clum A."/>
            <person name="Ohm R."/>
            <person name="Martin F."/>
            <person name="Silar P."/>
            <person name="Natvig D."/>
            <person name="Lalanne C."/>
            <person name="Gautier V."/>
            <person name="Ament-Velasquez S.L."/>
            <person name="Kruys A."/>
            <person name="Hutchinson M.I."/>
            <person name="Powell A.J."/>
            <person name="Barry K."/>
            <person name="Miller A.N."/>
            <person name="Grigoriev I.V."/>
            <person name="Debuchy R."/>
            <person name="Gladieux P."/>
            <person name="Thoren M.H."/>
            <person name="Johannesson H."/>
        </authorList>
    </citation>
    <scope>NUCLEOTIDE SEQUENCE</scope>
    <source>
        <strain evidence="3">CBS 359.72</strain>
    </source>
</reference>
<feature type="compositionally biased region" description="Pro residues" evidence="2">
    <location>
        <begin position="136"/>
        <end position="146"/>
    </location>
</feature>
<protein>
    <submittedName>
        <fullName evidence="3">Uncharacterized protein</fullName>
    </submittedName>
</protein>
<comment type="caution">
    <text evidence="3">The sequence shown here is derived from an EMBL/GenBank/DDBJ whole genome shotgun (WGS) entry which is preliminary data.</text>
</comment>
<evidence type="ECO:0000256" key="1">
    <source>
        <dbReference type="SAM" id="Coils"/>
    </source>
</evidence>
<proteinExistence type="predicted"/>